<dbReference type="Proteomes" id="UP000000939">
    <property type="component" value="Chromosome"/>
</dbReference>
<dbReference type="HOGENOM" id="CLU_083287_18_3_7"/>
<dbReference type="STRING" id="572480.Arnit_2801"/>
<feature type="domain" description="HTH marR-type" evidence="4">
    <location>
        <begin position="1"/>
        <end position="137"/>
    </location>
</feature>
<dbReference type="Gene3D" id="1.10.10.10">
    <property type="entry name" value="Winged helix-like DNA-binding domain superfamily/Winged helix DNA-binding domain"/>
    <property type="match status" value="1"/>
</dbReference>
<keyword evidence="6" id="KW-1185">Reference proteome</keyword>
<dbReference type="InterPro" id="IPR000835">
    <property type="entry name" value="HTH_MarR-typ"/>
</dbReference>
<evidence type="ECO:0000256" key="1">
    <source>
        <dbReference type="ARBA" id="ARBA00023015"/>
    </source>
</evidence>
<dbReference type="PROSITE" id="PS50995">
    <property type="entry name" value="HTH_MARR_2"/>
    <property type="match status" value="1"/>
</dbReference>
<proteinExistence type="predicted"/>
<dbReference type="InterPro" id="IPR036388">
    <property type="entry name" value="WH-like_DNA-bd_sf"/>
</dbReference>
<dbReference type="GO" id="GO:0003677">
    <property type="term" value="F:DNA binding"/>
    <property type="evidence" value="ECO:0007669"/>
    <property type="project" value="UniProtKB-KW"/>
</dbReference>
<dbReference type="OrthoDB" id="3176111at2"/>
<evidence type="ECO:0000259" key="4">
    <source>
        <dbReference type="PROSITE" id="PS50995"/>
    </source>
</evidence>
<dbReference type="SUPFAM" id="SSF46785">
    <property type="entry name" value="Winged helix' DNA-binding domain"/>
    <property type="match status" value="1"/>
</dbReference>
<evidence type="ECO:0000256" key="2">
    <source>
        <dbReference type="ARBA" id="ARBA00023125"/>
    </source>
</evidence>
<keyword evidence="2" id="KW-0238">DNA-binding</keyword>
<dbReference type="KEGG" id="ant:Arnit_2801"/>
<keyword evidence="1" id="KW-0805">Transcription regulation</keyword>
<evidence type="ECO:0000256" key="3">
    <source>
        <dbReference type="ARBA" id="ARBA00023163"/>
    </source>
</evidence>
<dbReference type="RefSeq" id="WP_013136594.1">
    <property type="nucleotide sequence ID" value="NC_014166.1"/>
</dbReference>
<reference evidence="5 6" key="1">
    <citation type="journal article" date="2010" name="Stand. Genomic Sci.">
        <title>Complete genome sequence of Arcobacter nitrofigilis type strain (CI).</title>
        <authorList>
            <person name="Pati A."/>
            <person name="Gronow S."/>
            <person name="Lapidus A."/>
            <person name="Copeland A."/>
            <person name="Glavina Del Rio T."/>
            <person name="Nolan M."/>
            <person name="Lucas S."/>
            <person name="Tice H."/>
            <person name="Cheng J.F."/>
            <person name="Han C."/>
            <person name="Chertkov O."/>
            <person name="Bruce D."/>
            <person name="Tapia R."/>
            <person name="Goodwin L."/>
            <person name="Pitluck S."/>
            <person name="Liolios K."/>
            <person name="Ivanova N."/>
            <person name="Mavromatis K."/>
            <person name="Chen A."/>
            <person name="Palaniappan K."/>
            <person name="Land M."/>
            <person name="Hauser L."/>
            <person name="Chang Y.J."/>
            <person name="Jeffries C.D."/>
            <person name="Detter J.C."/>
            <person name="Rohde M."/>
            <person name="Goker M."/>
            <person name="Bristow J."/>
            <person name="Eisen J.A."/>
            <person name="Markowitz V."/>
            <person name="Hugenholtz P."/>
            <person name="Klenk H.P."/>
            <person name="Kyrpides N.C."/>
        </authorList>
    </citation>
    <scope>NUCLEOTIDE SEQUENCE [LARGE SCALE GENOMIC DNA]</scope>
    <source>
        <strain evidence="6">ATCC 33309 / DSM 7299 / CCUG 15893 / LMG 7604 / NCTC 12251 / CI</strain>
    </source>
</reference>
<protein>
    <submittedName>
        <fullName evidence="5">Transcriptional regulator, MarR family</fullName>
    </submittedName>
</protein>
<evidence type="ECO:0000313" key="5">
    <source>
        <dbReference type="EMBL" id="ADG94449.1"/>
    </source>
</evidence>
<dbReference type="PANTHER" id="PTHR42756">
    <property type="entry name" value="TRANSCRIPTIONAL REGULATOR, MARR"/>
    <property type="match status" value="1"/>
</dbReference>
<dbReference type="PRINTS" id="PR00598">
    <property type="entry name" value="HTHMARR"/>
</dbReference>
<sequence length="145" mass="16463">MKKELIALASKVTDLSNKLIISQLEKNNINGIVPSHGSIFILLYENEQVTMKDIADFVHKTKPTVTILVDKLVKMGYVKKEKSKTDSRVTFVELTQKGKDLKPVFEEISNNINNIIYKNLTTNEAVQTEKTLRKVIANLNFEDIV</sequence>
<dbReference type="eggNOG" id="COG1846">
    <property type="taxonomic scope" value="Bacteria"/>
</dbReference>
<accession>D5V729</accession>
<dbReference type="Pfam" id="PF01047">
    <property type="entry name" value="MarR"/>
    <property type="match status" value="1"/>
</dbReference>
<dbReference type="InterPro" id="IPR036390">
    <property type="entry name" value="WH_DNA-bd_sf"/>
</dbReference>
<gene>
    <name evidence="5" type="ordered locus">Arnit_2801</name>
</gene>
<name>D5V729_ARCNC</name>
<dbReference type="EMBL" id="CP001999">
    <property type="protein sequence ID" value="ADG94449.1"/>
    <property type="molecule type" value="Genomic_DNA"/>
</dbReference>
<evidence type="ECO:0000313" key="6">
    <source>
        <dbReference type="Proteomes" id="UP000000939"/>
    </source>
</evidence>
<dbReference type="PANTHER" id="PTHR42756:SF1">
    <property type="entry name" value="TRANSCRIPTIONAL REPRESSOR OF EMRAB OPERON"/>
    <property type="match status" value="1"/>
</dbReference>
<dbReference type="SMART" id="SM00347">
    <property type="entry name" value="HTH_MARR"/>
    <property type="match status" value="1"/>
</dbReference>
<dbReference type="AlphaFoldDB" id="D5V729"/>
<keyword evidence="3" id="KW-0804">Transcription</keyword>
<dbReference type="GO" id="GO:0003700">
    <property type="term" value="F:DNA-binding transcription factor activity"/>
    <property type="evidence" value="ECO:0007669"/>
    <property type="project" value="InterPro"/>
</dbReference>
<organism evidence="5 6">
    <name type="scientific">Arcobacter nitrofigilis (strain ATCC 33309 / DSM 7299 / CCUG 15893 / LMG 7604 / NCTC 12251 / CI)</name>
    <name type="common">Campylobacter nitrofigilis</name>
    <dbReference type="NCBI Taxonomy" id="572480"/>
    <lineage>
        <taxon>Bacteria</taxon>
        <taxon>Pseudomonadati</taxon>
        <taxon>Campylobacterota</taxon>
        <taxon>Epsilonproteobacteria</taxon>
        <taxon>Campylobacterales</taxon>
        <taxon>Arcobacteraceae</taxon>
        <taxon>Arcobacter</taxon>
    </lineage>
</organism>